<reference evidence="1 2" key="1">
    <citation type="journal article" date="2019" name="Commun. Biol.">
        <title>The bagworm genome reveals a unique fibroin gene that provides high tensile strength.</title>
        <authorList>
            <person name="Kono N."/>
            <person name="Nakamura H."/>
            <person name="Ohtoshi R."/>
            <person name="Tomita M."/>
            <person name="Numata K."/>
            <person name="Arakawa K."/>
        </authorList>
    </citation>
    <scope>NUCLEOTIDE SEQUENCE [LARGE SCALE GENOMIC DNA]</scope>
</reference>
<name>A0A4C1W9Y9_EUMVA</name>
<dbReference type="EMBL" id="BGZK01000492">
    <property type="protein sequence ID" value="GBP46944.1"/>
    <property type="molecule type" value="Genomic_DNA"/>
</dbReference>
<accession>A0A4C1W9Y9</accession>
<evidence type="ECO:0000313" key="1">
    <source>
        <dbReference type="EMBL" id="GBP46944.1"/>
    </source>
</evidence>
<evidence type="ECO:0000313" key="2">
    <source>
        <dbReference type="Proteomes" id="UP000299102"/>
    </source>
</evidence>
<dbReference type="AlphaFoldDB" id="A0A4C1W9Y9"/>
<gene>
    <name evidence="1" type="ORF">EVAR_30976_1</name>
</gene>
<dbReference type="Proteomes" id="UP000299102">
    <property type="component" value="Unassembled WGS sequence"/>
</dbReference>
<keyword evidence="2" id="KW-1185">Reference proteome</keyword>
<comment type="caution">
    <text evidence="1">The sequence shown here is derived from an EMBL/GenBank/DDBJ whole genome shotgun (WGS) entry which is preliminary data.</text>
</comment>
<organism evidence="1 2">
    <name type="scientific">Eumeta variegata</name>
    <name type="common">Bagworm moth</name>
    <name type="synonym">Eumeta japonica</name>
    <dbReference type="NCBI Taxonomy" id="151549"/>
    <lineage>
        <taxon>Eukaryota</taxon>
        <taxon>Metazoa</taxon>
        <taxon>Ecdysozoa</taxon>
        <taxon>Arthropoda</taxon>
        <taxon>Hexapoda</taxon>
        <taxon>Insecta</taxon>
        <taxon>Pterygota</taxon>
        <taxon>Neoptera</taxon>
        <taxon>Endopterygota</taxon>
        <taxon>Lepidoptera</taxon>
        <taxon>Glossata</taxon>
        <taxon>Ditrysia</taxon>
        <taxon>Tineoidea</taxon>
        <taxon>Psychidae</taxon>
        <taxon>Oiketicinae</taxon>
        <taxon>Eumeta</taxon>
    </lineage>
</organism>
<sequence>METNRDLDRDSLRTSMKIHKCEGTLELGEFMDCSDHLFLVAYKCPVPPLIALSIRRPISTQEAGHALVTALVLLVSMDIGDSLLFRGSHVRLPHELL</sequence>
<protein>
    <submittedName>
        <fullName evidence="1">Uncharacterized protein</fullName>
    </submittedName>
</protein>
<proteinExistence type="predicted"/>